<evidence type="ECO:0000256" key="3">
    <source>
        <dbReference type="SAM" id="MobiDB-lite"/>
    </source>
</evidence>
<dbReference type="InterPro" id="IPR051091">
    <property type="entry name" value="O-Glucosyltr/Glycosyltrsf_90"/>
</dbReference>
<dbReference type="AlphaFoldDB" id="A0A7S0ZFN3"/>
<keyword evidence="4" id="KW-0472">Membrane</keyword>
<dbReference type="Pfam" id="PF05686">
    <property type="entry name" value="Glyco_transf_90"/>
    <property type="match status" value="1"/>
</dbReference>
<keyword evidence="4" id="KW-0812">Transmembrane</keyword>
<gene>
    <name evidence="6" type="ORF">TOLI1172_LOCUS4640</name>
</gene>
<feature type="domain" description="Glycosyl transferase CAP10" evidence="5">
    <location>
        <begin position="318"/>
        <end position="584"/>
    </location>
</feature>
<name>A0A7S0ZFN3_9RHOD</name>
<comment type="similarity">
    <text evidence="1">Belongs to the glycosyltransferase 90 family.</text>
</comment>
<dbReference type="SMART" id="SM00672">
    <property type="entry name" value="CAP10"/>
    <property type="match status" value="1"/>
</dbReference>
<reference evidence="6" key="1">
    <citation type="submission" date="2021-01" db="EMBL/GenBank/DDBJ databases">
        <authorList>
            <person name="Corre E."/>
            <person name="Pelletier E."/>
            <person name="Niang G."/>
            <person name="Scheremetjew M."/>
            <person name="Finn R."/>
            <person name="Kale V."/>
            <person name="Holt S."/>
            <person name="Cochrane G."/>
            <person name="Meng A."/>
            <person name="Brown T."/>
            <person name="Cohen L."/>
        </authorList>
    </citation>
    <scope>NUCLEOTIDE SEQUENCE</scope>
    <source>
        <strain evidence="6">CCMP3278</strain>
    </source>
</reference>
<feature type="transmembrane region" description="Helical" evidence="4">
    <location>
        <begin position="80"/>
        <end position="99"/>
    </location>
</feature>
<proteinExistence type="inferred from homology"/>
<accession>A0A7S0ZFN3</accession>
<evidence type="ECO:0000313" key="6">
    <source>
        <dbReference type="EMBL" id="CAD8820249.1"/>
    </source>
</evidence>
<feature type="region of interest" description="Disordered" evidence="3">
    <location>
        <begin position="25"/>
        <end position="44"/>
    </location>
</feature>
<evidence type="ECO:0000256" key="4">
    <source>
        <dbReference type="SAM" id="Phobius"/>
    </source>
</evidence>
<dbReference type="PANTHER" id="PTHR12203:SF35">
    <property type="entry name" value="PROTEIN O-GLUCOSYLTRANSFERASE 1"/>
    <property type="match status" value="1"/>
</dbReference>
<dbReference type="InterPro" id="IPR006598">
    <property type="entry name" value="CAP10"/>
</dbReference>
<protein>
    <recommendedName>
        <fullName evidence="5">Glycosyl transferase CAP10 domain-containing protein</fullName>
    </recommendedName>
</protein>
<evidence type="ECO:0000256" key="1">
    <source>
        <dbReference type="ARBA" id="ARBA00010118"/>
    </source>
</evidence>
<evidence type="ECO:0000259" key="5">
    <source>
        <dbReference type="SMART" id="SM00672"/>
    </source>
</evidence>
<evidence type="ECO:0000256" key="2">
    <source>
        <dbReference type="ARBA" id="ARBA00022679"/>
    </source>
</evidence>
<keyword evidence="4" id="KW-1133">Transmembrane helix</keyword>
<sequence>MGIEHNNNSSYCNYSDSLVMRNKKGATKASRGSSKRSGKQTTATTLSDLEQEDVIVSDESQTSSSSLGAHVAPFFRKSRFSSSVLIIFLCLVILVNFSYRKQTRFGSWLASNIRPKASSSSKNVDLLGTATALNFPNHGLINPGAPQQTVASTQSTLEKPGNSEPNIARSDVFSVDANGKALSQAEVDRSTGSSTAKRNPALEALAASARNYQAPDLDAVWRWTNQQRTENFEKLLDKYFEKISNVPPSQVSRASLEAVLHRDPKVRENSVLVTITPPTSINYTYLFSPPTKHSRFPSLQNMLQKLLASLSRDEEDTGFPEVSFLVVLNDGFEPKLPVFGSARHWPSWTRLIPFPIGNTRGINQGFGTMFSNWDDYTLQQYTARHGDYPWEHKLDKAVFRGNFHMETHVLGSCPLRCARARDWRQVVRGKMFHVASTRPDLFDVVFTRKGGDPALIGDVPINPDASMKFTEMMRYKLILNVGSNQNWAERLRNLLFFNSAILRHEADTTEWFYPLLEPYVHYIPFNNNMSNLPQQVEWALSHEKEVQQIVRNANAFASFILSEESILIFARMAIIKFAALQSPPRSLLEQAVAEQA</sequence>
<organism evidence="6">
    <name type="scientific">Timspurckia oligopyrenoides</name>
    <dbReference type="NCBI Taxonomy" id="708627"/>
    <lineage>
        <taxon>Eukaryota</taxon>
        <taxon>Rhodophyta</taxon>
        <taxon>Bangiophyceae</taxon>
        <taxon>Porphyridiales</taxon>
        <taxon>Porphyridiaceae</taxon>
        <taxon>Timspurckia</taxon>
    </lineage>
</organism>
<dbReference type="EMBL" id="HBFP01006506">
    <property type="protein sequence ID" value="CAD8820249.1"/>
    <property type="molecule type" value="Transcribed_RNA"/>
</dbReference>
<keyword evidence="2" id="KW-0808">Transferase</keyword>
<dbReference type="GO" id="GO:0016740">
    <property type="term" value="F:transferase activity"/>
    <property type="evidence" value="ECO:0007669"/>
    <property type="project" value="UniProtKB-KW"/>
</dbReference>
<dbReference type="PANTHER" id="PTHR12203">
    <property type="entry name" value="KDEL LYS-ASP-GLU-LEU CONTAINING - RELATED"/>
    <property type="match status" value="1"/>
</dbReference>